<dbReference type="PANTHER" id="PTHR11070:SF66">
    <property type="entry name" value="UVRD-LIKE HELICASE C-TERMINAL DOMAIN-CONTAINING PROTEIN"/>
    <property type="match status" value="1"/>
</dbReference>
<dbReference type="AlphaFoldDB" id="W7HSU4"/>
<evidence type="ECO:0000313" key="7">
    <source>
        <dbReference type="EMBL" id="EWC47146.1"/>
    </source>
</evidence>
<accession>W7HSU4</accession>
<evidence type="ECO:0000256" key="2">
    <source>
        <dbReference type="ARBA" id="ARBA00022801"/>
    </source>
</evidence>
<dbReference type="SUPFAM" id="SSF52540">
    <property type="entry name" value="P-loop containing nucleoside triphosphate hydrolases"/>
    <property type="match status" value="1"/>
</dbReference>
<dbReference type="PANTHER" id="PTHR11070">
    <property type="entry name" value="UVRD / RECB / PCRA DNA HELICASE FAMILY MEMBER"/>
    <property type="match status" value="1"/>
</dbReference>
<dbReference type="OrthoDB" id="1470711at2759"/>
<proteinExistence type="predicted"/>
<dbReference type="GO" id="GO:0005634">
    <property type="term" value="C:nucleus"/>
    <property type="evidence" value="ECO:0007669"/>
    <property type="project" value="TreeGrafter"/>
</dbReference>
<evidence type="ECO:0000259" key="6">
    <source>
        <dbReference type="Pfam" id="PF13361"/>
    </source>
</evidence>
<evidence type="ECO:0000256" key="3">
    <source>
        <dbReference type="ARBA" id="ARBA00022806"/>
    </source>
</evidence>
<dbReference type="InterPro" id="IPR014017">
    <property type="entry name" value="DNA_helicase_UvrD-like_C"/>
</dbReference>
<protein>
    <recommendedName>
        <fullName evidence="6">UvrD-like helicase C-terminal domain-containing protein</fullName>
    </recommendedName>
</protein>
<feature type="domain" description="UvrD-like helicase C-terminal" evidence="6">
    <location>
        <begin position="370"/>
        <end position="439"/>
    </location>
</feature>
<name>W7HSU4_9PEZI</name>
<dbReference type="Pfam" id="PF13245">
    <property type="entry name" value="AAA_19"/>
    <property type="match status" value="1"/>
</dbReference>
<evidence type="ECO:0000256" key="4">
    <source>
        <dbReference type="ARBA" id="ARBA00022840"/>
    </source>
</evidence>
<dbReference type="GO" id="GO:0003677">
    <property type="term" value="F:DNA binding"/>
    <property type="evidence" value="ECO:0007669"/>
    <property type="project" value="InterPro"/>
</dbReference>
<dbReference type="Pfam" id="PF13361">
    <property type="entry name" value="UvrD_C"/>
    <property type="match status" value="1"/>
</dbReference>
<keyword evidence="4" id="KW-0067">ATP-binding</keyword>
<keyword evidence="1" id="KW-0547">Nucleotide-binding</keyword>
<dbReference type="HOGENOM" id="CLU_014721_0_0_1"/>
<keyword evidence="2" id="KW-0378">Hydrolase</keyword>
<dbReference type="InterPro" id="IPR027417">
    <property type="entry name" value="P-loop_NTPase"/>
</dbReference>
<keyword evidence="8" id="KW-1185">Reference proteome</keyword>
<sequence length="852" mass="97663">MAAQRIFGQAPKLRPNSCHPVTLQRRSFKKVPQRYDAMNFEKNDATAFGRDALSPGQEAHDASVGAGKGGLPALSEQQEQVKQALIEGRQNILINACAGSGKTTTVLQMAVHVQKRFLVLLYNQRLRIETIERVPLGLTNLTIDNYHGLGYRYYTREADTDQGLKRIVEDDLPPLKPLPKFDVLVLDEQQDMNPIIYNFVLKLLRDSAKTGTNSPQLVLLGDPRQEIYQFNNADKRFLTHCRYLFPGQYMDKGKVHDRTWVEINQTVSFRMSTQIVKFINNQMLRGSKPPIQAKTNNPNDPLPRYVVCDAYGEGPLKELRRLLKILPPEQILILAPSLRSLKCPIRELANRVTLEIPECFIHVSVNDDDRVSEKVSKGKLLFTSYHQAKGIEREAVILFDFSSSYYDFYDKHPETLLNVGNVQYVAATRAKKHLIMIHHFEDDYLPFIDQKTLLKYCEVPPGPMVRPVRTEQQLRQIMTPKSRWKVTALTRNIPETVLSSCFEELDLAMVYEPRTYRPWPKTEIFTQYGFWEEVADITGTAVPAIYEYLQRGTCKLVVDVMASLHKSEEPLGKLDEKYINRILEANEKLEQQKLEISDILFIANISNMLRSKYLFKVYQIPIEEYTWFTKAATDTTILMLDNALSPEAARYEIFIGHQFHDVMAGENAVLVTGRVDVFDYSRLWELKWTSALRPEHVLQTALYGAINKRTKIKKFHEEEFWDGQPLVVVQADAKRKTRKRIKIDIDYHDSSDEGLQKKLSRISNYLLHVPTGQKVRVSPILRGKRDGFIEVLRKLVNAKINPPPLAISNKKFLAEAKLGFPSIVGKCTVPAWLGRASGGRHLEEEVEEHAQD</sequence>
<reference evidence="7 8" key="1">
    <citation type="submission" date="2013-05" db="EMBL/GenBank/DDBJ databases">
        <title>Drechslerella stenobrocha genome reveals carnivorous origination and mechanical trapping mechanism of predatory fungi.</title>
        <authorList>
            <person name="Liu X."/>
            <person name="Zhang W."/>
            <person name="Liu K."/>
        </authorList>
    </citation>
    <scope>NUCLEOTIDE SEQUENCE [LARGE SCALE GENOMIC DNA]</scope>
    <source>
        <strain evidence="7 8">248</strain>
    </source>
</reference>
<feature type="region of interest" description="Disordered" evidence="5">
    <location>
        <begin position="50"/>
        <end position="71"/>
    </location>
</feature>
<keyword evidence="3" id="KW-0347">Helicase</keyword>
<dbReference type="Proteomes" id="UP000024837">
    <property type="component" value="Unassembled WGS sequence"/>
</dbReference>
<evidence type="ECO:0000313" key="8">
    <source>
        <dbReference type="Proteomes" id="UP000024837"/>
    </source>
</evidence>
<dbReference type="GO" id="GO:0016787">
    <property type="term" value="F:hydrolase activity"/>
    <property type="evidence" value="ECO:0007669"/>
    <property type="project" value="UniProtKB-KW"/>
</dbReference>
<dbReference type="InterPro" id="IPR000212">
    <property type="entry name" value="DNA_helicase_UvrD/REP"/>
</dbReference>
<evidence type="ECO:0000256" key="5">
    <source>
        <dbReference type="SAM" id="MobiDB-lite"/>
    </source>
</evidence>
<gene>
    <name evidence="7" type="ORF">DRE_03515</name>
</gene>
<evidence type="ECO:0000256" key="1">
    <source>
        <dbReference type="ARBA" id="ARBA00022741"/>
    </source>
</evidence>
<organism evidence="7 8">
    <name type="scientific">Drechslerella stenobrocha 248</name>
    <dbReference type="NCBI Taxonomy" id="1043628"/>
    <lineage>
        <taxon>Eukaryota</taxon>
        <taxon>Fungi</taxon>
        <taxon>Dikarya</taxon>
        <taxon>Ascomycota</taxon>
        <taxon>Pezizomycotina</taxon>
        <taxon>Orbiliomycetes</taxon>
        <taxon>Orbiliales</taxon>
        <taxon>Orbiliaceae</taxon>
        <taxon>Drechslerella</taxon>
    </lineage>
</organism>
<dbReference type="GO" id="GO:0005524">
    <property type="term" value="F:ATP binding"/>
    <property type="evidence" value="ECO:0007669"/>
    <property type="project" value="UniProtKB-KW"/>
</dbReference>
<dbReference type="GO" id="GO:0043138">
    <property type="term" value="F:3'-5' DNA helicase activity"/>
    <property type="evidence" value="ECO:0007669"/>
    <property type="project" value="TreeGrafter"/>
</dbReference>
<dbReference type="GO" id="GO:0000725">
    <property type="term" value="P:recombinational repair"/>
    <property type="evidence" value="ECO:0007669"/>
    <property type="project" value="TreeGrafter"/>
</dbReference>
<dbReference type="Gene3D" id="3.40.50.300">
    <property type="entry name" value="P-loop containing nucleotide triphosphate hydrolases"/>
    <property type="match status" value="2"/>
</dbReference>
<dbReference type="EMBL" id="KI966412">
    <property type="protein sequence ID" value="EWC47146.1"/>
    <property type="molecule type" value="Genomic_DNA"/>
</dbReference>